<organism evidence="3 4">
    <name type="scientific">Candidatus Viadribacter manganicus</name>
    <dbReference type="NCBI Taxonomy" id="1759059"/>
    <lineage>
        <taxon>Bacteria</taxon>
        <taxon>Pseudomonadati</taxon>
        <taxon>Pseudomonadota</taxon>
        <taxon>Alphaproteobacteria</taxon>
        <taxon>Hyphomonadales</taxon>
        <taxon>Hyphomonadaceae</taxon>
        <taxon>Candidatus Viadribacter</taxon>
    </lineage>
</organism>
<dbReference type="EMBL" id="CP013244">
    <property type="protein sequence ID" value="ANP46566.1"/>
    <property type="molecule type" value="Genomic_DNA"/>
</dbReference>
<gene>
    <name evidence="3" type="ORF">ATE48_11880</name>
</gene>
<dbReference type="STRING" id="1759059.ATE48_11880"/>
<dbReference type="Proteomes" id="UP000092498">
    <property type="component" value="Chromosome"/>
</dbReference>
<keyword evidence="2" id="KW-0732">Signal</keyword>
<proteinExistence type="predicted"/>
<name>A0A1B1AJ20_9PROT</name>
<dbReference type="AlphaFoldDB" id="A0A1B1AJ20"/>
<dbReference type="KEGG" id="cbot:ATE48_11880"/>
<evidence type="ECO:0000256" key="2">
    <source>
        <dbReference type="SAM" id="SignalP"/>
    </source>
</evidence>
<feature type="signal peptide" evidence="2">
    <location>
        <begin position="1"/>
        <end position="19"/>
    </location>
</feature>
<dbReference type="OrthoDB" id="7548174at2"/>
<evidence type="ECO:0000256" key="1">
    <source>
        <dbReference type="SAM" id="MobiDB-lite"/>
    </source>
</evidence>
<evidence type="ECO:0000313" key="3">
    <source>
        <dbReference type="EMBL" id="ANP46566.1"/>
    </source>
</evidence>
<protein>
    <recommendedName>
        <fullName evidence="5">Lipoprotein</fullName>
    </recommendedName>
</protein>
<keyword evidence="4" id="KW-1185">Reference proteome</keyword>
<reference evidence="3 4" key="1">
    <citation type="submission" date="2015-11" db="EMBL/GenBank/DDBJ databases">
        <title>Whole-Genome Sequence of Candidatus Oderbacter manganicum from the National Park Lower Oder Valley, Germany.</title>
        <authorList>
            <person name="Braun B."/>
            <person name="Liere K."/>
            <person name="Szewzyk U."/>
        </authorList>
    </citation>
    <scope>NUCLEOTIDE SEQUENCE [LARGE SCALE GENOMIC DNA]</scope>
    <source>
        <strain evidence="3 4">OTSz_A_272</strain>
    </source>
</reference>
<evidence type="ECO:0008006" key="5">
    <source>
        <dbReference type="Google" id="ProtNLM"/>
    </source>
</evidence>
<dbReference type="PROSITE" id="PS51257">
    <property type="entry name" value="PROKAR_LIPOPROTEIN"/>
    <property type="match status" value="1"/>
</dbReference>
<sequence>MRFAVALLALTLAACNQQPAPPTAEEEQISMRVPAPWFICDSINGASVFVFERTANNDVHVAEYGKSDGGLLARNGYFVGDEEGAAGSINTELVRDNGSDAWVHQTNPGMLETPASAYTRPFGSAQIEGRDIQCRWMPRTRVAGFTSRRSFVVHEDAAGAITYSAYNFADNASARAASGAENARTTNASLELRNGVAGQTPEATTYTFETQGFRYVLSLNRDGTGVLDVTRDGAPLTSEPLIGYQQGSPPAPTAATP</sequence>
<dbReference type="InParanoid" id="A0A1B1AJ20"/>
<evidence type="ECO:0000313" key="4">
    <source>
        <dbReference type="Proteomes" id="UP000092498"/>
    </source>
</evidence>
<accession>A0A1B1AJ20</accession>
<feature type="chain" id="PRO_5008518893" description="Lipoprotein" evidence="2">
    <location>
        <begin position="20"/>
        <end position="257"/>
    </location>
</feature>
<feature type="region of interest" description="Disordered" evidence="1">
    <location>
        <begin position="238"/>
        <end position="257"/>
    </location>
</feature>
<dbReference type="RefSeq" id="WP_066771784.1">
    <property type="nucleotide sequence ID" value="NZ_CP013244.1"/>
</dbReference>